<reference evidence="1 2" key="1">
    <citation type="submission" date="2019-04" db="EMBL/GenBank/DDBJ databases">
        <title>Lewinella litorea sp. nov., isolated from a marine sand.</title>
        <authorList>
            <person name="Yoon J.-H."/>
        </authorList>
    </citation>
    <scope>NUCLEOTIDE SEQUENCE [LARGE SCALE GENOMIC DNA]</scope>
    <source>
        <strain evidence="1 2">HSMS-39</strain>
    </source>
</reference>
<name>A0A4S4NPJ5_9BACT</name>
<organism evidence="1 2">
    <name type="scientific">Neolewinella litorea</name>
    <dbReference type="NCBI Taxonomy" id="2562452"/>
    <lineage>
        <taxon>Bacteria</taxon>
        <taxon>Pseudomonadati</taxon>
        <taxon>Bacteroidota</taxon>
        <taxon>Saprospiria</taxon>
        <taxon>Saprospirales</taxon>
        <taxon>Lewinellaceae</taxon>
        <taxon>Neolewinella</taxon>
    </lineage>
</organism>
<sequence>MSLRLTGILILTIALLTGCGPDITYQEEKVLGPGGWAYADSASFVFPVTDTAARYDMVLTVTHGTDFPYQNFYTRLTTHLPDGTVLNQPLSLQLADNYGKWYGDCGAEECTIDISLQEGTRFIQPGEHRLVVAQFSREDPLAAVTGIGFRLVRQED</sequence>
<evidence type="ECO:0000313" key="2">
    <source>
        <dbReference type="Proteomes" id="UP000308528"/>
    </source>
</evidence>
<dbReference type="OrthoDB" id="982482at2"/>
<proteinExistence type="predicted"/>
<dbReference type="EMBL" id="SRSF01000001">
    <property type="protein sequence ID" value="THH41842.1"/>
    <property type="molecule type" value="Genomic_DNA"/>
</dbReference>
<dbReference type="Proteomes" id="UP000308528">
    <property type="component" value="Unassembled WGS sequence"/>
</dbReference>
<dbReference type="PROSITE" id="PS51257">
    <property type="entry name" value="PROKAR_LIPOPROTEIN"/>
    <property type="match status" value="1"/>
</dbReference>
<comment type="caution">
    <text evidence="1">The sequence shown here is derived from an EMBL/GenBank/DDBJ whole genome shotgun (WGS) entry which is preliminary data.</text>
</comment>
<gene>
    <name evidence="1" type="ORF">E4021_04445</name>
</gene>
<dbReference type="RefSeq" id="WP_136456728.1">
    <property type="nucleotide sequence ID" value="NZ_SRSF01000001.1"/>
</dbReference>
<dbReference type="InterPro" id="IPR020018">
    <property type="entry name" value="Motility-assoc_lipoprot_GldH"/>
</dbReference>
<accession>A0A4S4NPJ5</accession>
<dbReference type="AlphaFoldDB" id="A0A4S4NPJ5"/>
<dbReference type="Pfam" id="PF14109">
    <property type="entry name" value="GldH_lipo"/>
    <property type="match status" value="1"/>
</dbReference>
<evidence type="ECO:0000313" key="1">
    <source>
        <dbReference type="EMBL" id="THH41842.1"/>
    </source>
</evidence>
<protein>
    <recommendedName>
        <fullName evidence="3">Gliding motility lipoprotein GldH</fullName>
    </recommendedName>
</protein>
<evidence type="ECO:0008006" key="3">
    <source>
        <dbReference type="Google" id="ProtNLM"/>
    </source>
</evidence>
<keyword evidence="2" id="KW-1185">Reference proteome</keyword>